<dbReference type="Proteomes" id="UP000693946">
    <property type="component" value="Linkage Group LG4"/>
</dbReference>
<proteinExistence type="predicted"/>
<evidence type="ECO:0000313" key="1">
    <source>
        <dbReference type="EMBL" id="KAG7495065.1"/>
    </source>
</evidence>
<keyword evidence="2" id="KW-1185">Reference proteome</keyword>
<reference evidence="1 2" key="1">
    <citation type="journal article" date="2021" name="Sci. Rep.">
        <title>Chromosome anchoring in Senegalese sole (Solea senegalensis) reveals sex-associated markers and genome rearrangements in flatfish.</title>
        <authorList>
            <person name="Guerrero-Cozar I."/>
            <person name="Gomez-Garrido J."/>
            <person name="Berbel C."/>
            <person name="Martinez-Blanch J.F."/>
            <person name="Alioto T."/>
            <person name="Claros M.G."/>
            <person name="Gagnaire P.A."/>
            <person name="Manchado M."/>
        </authorList>
    </citation>
    <scope>NUCLEOTIDE SEQUENCE [LARGE SCALE GENOMIC DNA]</scope>
    <source>
        <strain evidence="1">Sse05_10M</strain>
    </source>
</reference>
<dbReference type="AlphaFoldDB" id="A0AAV6QPW2"/>
<protein>
    <submittedName>
        <fullName evidence="1">Uncharacterized protein</fullName>
    </submittedName>
</protein>
<evidence type="ECO:0000313" key="2">
    <source>
        <dbReference type="Proteomes" id="UP000693946"/>
    </source>
</evidence>
<dbReference type="EMBL" id="JAGKHQ010000016">
    <property type="protein sequence ID" value="KAG7495065.1"/>
    <property type="molecule type" value="Genomic_DNA"/>
</dbReference>
<accession>A0AAV6QPW2</accession>
<comment type="caution">
    <text evidence="1">The sequence shown here is derived from an EMBL/GenBank/DDBJ whole genome shotgun (WGS) entry which is preliminary data.</text>
</comment>
<organism evidence="1 2">
    <name type="scientific">Solea senegalensis</name>
    <name type="common">Senegalese sole</name>
    <dbReference type="NCBI Taxonomy" id="28829"/>
    <lineage>
        <taxon>Eukaryota</taxon>
        <taxon>Metazoa</taxon>
        <taxon>Chordata</taxon>
        <taxon>Craniata</taxon>
        <taxon>Vertebrata</taxon>
        <taxon>Euteleostomi</taxon>
        <taxon>Actinopterygii</taxon>
        <taxon>Neopterygii</taxon>
        <taxon>Teleostei</taxon>
        <taxon>Neoteleostei</taxon>
        <taxon>Acanthomorphata</taxon>
        <taxon>Carangaria</taxon>
        <taxon>Pleuronectiformes</taxon>
        <taxon>Pleuronectoidei</taxon>
        <taxon>Soleidae</taxon>
        <taxon>Solea</taxon>
    </lineage>
</organism>
<name>A0AAV6QPW2_SOLSE</name>
<gene>
    <name evidence="1" type="ORF">JOB18_043512</name>
</gene>
<sequence length="320" mass="36881">MGSDQSLFDYDQVSLRFYHTALRHECLLPNVGIDDSLWKYSGLDSNAVLKEQSSLLTTLPSYTQMLGTNLAALSSVPNAVGLGALVIALIIEVILKTNTNPNDQSYAMFRRVFGEEKASSVRDTISEYLMTHRAFMNNEQRLQTELRRLEGQLRGHLIILRNSLLYDRQMSSRGFKIWVNGASFQIQMLIHEARLKSQTGEDVSNHLMSINNFIDEHLRDLEKLRNTYKTYKIETTRIYPTQSCSRDGCYFSRCMLGDSEANCQKEHYPGFPCEDSRIVKLYVDHVFSKYELLLSLKNYFLDVQRNLNIVIHQHHSFSLS</sequence>